<gene>
    <name evidence="1" type="ORF">J2S73_002782</name>
</gene>
<comment type="caution">
    <text evidence="1">The sequence shown here is derived from an EMBL/GenBank/DDBJ whole genome shotgun (WGS) entry which is preliminary data.</text>
</comment>
<sequence>MAAVLAGAVAFTAPLAVAESFRSDRLGEAAETSRIAPIDQSVQIGSIQPTSSGGYQVAILNGDGEEIAQTVVASNETVLMQNGPAVSARPVDGGDTRVVGKTSDRLPGAPTTVATKPAPAGDAVTIEAYQPRASKASEDKILLLAKFGESVHQSAQRALDKALNWI</sequence>
<name>A0AAE3VQH6_9HYPH</name>
<evidence type="ECO:0000313" key="2">
    <source>
        <dbReference type="Proteomes" id="UP001229244"/>
    </source>
</evidence>
<organism evidence="1 2">
    <name type="scientific">Amorphus orientalis</name>
    <dbReference type="NCBI Taxonomy" id="649198"/>
    <lineage>
        <taxon>Bacteria</taxon>
        <taxon>Pseudomonadati</taxon>
        <taxon>Pseudomonadota</taxon>
        <taxon>Alphaproteobacteria</taxon>
        <taxon>Hyphomicrobiales</taxon>
        <taxon>Amorphaceae</taxon>
        <taxon>Amorphus</taxon>
    </lineage>
</organism>
<dbReference type="EMBL" id="JAUSUL010000002">
    <property type="protein sequence ID" value="MDQ0316325.1"/>
    <property type="molecule type" value="Genomic_DNA"/>
</dbReference>
<dbReference type="RefSeq" id="WP_306886150.1">
    <property type="nucleotide sequence ID" value="NZ_JAUSUL010000002.1"/>
</dbReference>
<keyword evidence="2" id="KW-1185">Reference proteome</keyword>
<accession>A0AAE3VQH6</accession>
<proteinExistence type="predicted"/>
<evidence type="ECO:0000313" key="1">
    <source>
        <dbReference type="EMBL" id="MDQ0316325.1"/>
    </source>
</evidence>
<reference evidence="1" key="1">
    <citation type="submission" date="2023-07" db="EMBL/GenBank/DDBJ databases">
        <title>Genomic Encyclopedia of Type Strains, Phase IV (KMG-IV): sequencing the most valuable type-strain genomes for metagenomic binning, comparative biology and taxonomic classification.</title>
        <authorList>
            <person name="Goeker M."/>
        </authorList>
    </citation>
    <scope>NUCLEOTIDE SEQUENCE</scope>
    <source>
        <strain evidence="1">DSM 21202</strain>
    </source>
</reference>
<protein>
    <submittedName>
        <fullName evidence="1">Uncharacterized protein</fullName>
    </submittedName>
</protein>
<dbReference type="AlphaFoldDB" id="A0AAE3VQH6"/>
<dbReference type="Proteomes" id="UP001229244">
    <property type="component" value="Unassembled WGS sequence"/>
</dbReference>